<feature type="compositionally biased region" description="Low complexity" evidence="1">
    <location>
        <begin position="904"/>
        <end position="924"/>
    </location>
</feature>
<reference evidence="2" key="1">
    <citation type="submission" date="2020-03" db="EMBL/GenBank/DDBJ databases">
        <title>FDA dAtabase for Regulatory Grade micrObial Sequences (FDA-ARGOS): Supporting development and validation of Infectious Disease Dx tests.</title>
        <authorList>
            <person name="Campos J."/>
            <person name="Goldberg B."/>
            <person name="Tallon L."/>
            <person name="Sadzewicz L."/>
            <person name="Vavikolanu K."/>
            <person name="Mehta A."/>
            <person name="Aluvathingal J."/>
            <person name="Nadendla S."/>
            <person name="Nandy P."/>
            <person name="Geyer C."/>
            <person name="Yan Y."/>
            <person name="Sichtig H."/>
        </authorList>
    </citation>
    <scope>NUCLEOTIDE SEQUENCE [LARGE SCALE GENOMIC DNA]</scope>
    <source>
        <strain evidence="2">FDAARGOS_652</strain>
    </source>
</reference>
<sequence>MKAFIKPPKKNDATANLPNDTRQGRPSSSAHAHESMTRPPVNGRKFTPTSSPKLQQVPQYTPPANVLAASTTNSPKKLLTPIKNLFTSTKSAGQTPGSSDNLQNVILNTTSPKESKSSRFKKHIRSRSNASVPTINDLMKPPERPKGDKKLKSTASSPSLQALEMSNSRTPTQTPQFGLGESRPLEFVDVPPTSANVSSLGPPISLSRDSSKNISIASLAESERFNTKEVFFDATSLSYINDKDDLKTNHTSYSSESMSDEYDDDDNEDNEDDEDDNSSQFSFVQDMKAGRNTSVKYYKTSVAKPKLEQSLMVNSFDEHDLGHDDEDVMDYDFENNGLGDDDDNYDEYNEFDGENAAYNEMFSNDDLRSQATFNSYVEFCEEHEKNDVGIDLQKTVSGEDPSFGNISSSFSPEKRFNELASRYDFPTYTTFNSSHHLSIQGPSKTEDNELATSPKRESIEEDILENYLDPSISNSIHSGNGLESPSLQQENDFALFDVSSPVINGLTIGHNLGHRSNRKGQNFNRSLIHRNPINVPIDHIGHHSRCESEIYERERYIHSFHESLDDNININIMNKVKGFEDWWMSRRTEQSAKYDEDVSGIGKTSSSGNKQSQTTLAAAANSSIDDEADKKTNTAVAKSANVDKIHAGAANKQNRNSVAELMGLLSNLESQNQDAVPAEKINEPSNFQNRNSVAEMMGLLSNLELSLNSGGNTEAEIESNKKEVRSSIAGMMNFLASVEGNEASSNGAQSSENGKSLEASRHIHKNQALPQSDHNPPASHITRKPSFKRYSWFSSQESLTLKGVDPTDDSIKPIPLDQDILDEINQIPEDYDYDEQRNKIKQADSEKAIGFERSSSYNRRPKKVLVLNQAKPNKIETSNKTVTFYDKSKASSPAMPLDLNRVKNSNLSRGSSFRSVSSIPSVSEINEEEEDEDDEDNTSIIPVHVRIEKSND</sequence>
<evidence type="ECO:0000313" key="3">
    <source>
        <dbReference type="Proteomes" id="UP000590412"/>
    </source>
</evidence>
<feature type="region of interest" description="Disordered" evidence="1">
    <location>
        <begin position="1"/>
        <end position="180"/>
    </location>
</feature>
<proteinExistence type="predicted"/>
<feature type="compositionally biased region" description="Acidic residues" evidence="1">
    <location>
        <begin position="258"/>
        <end position="277"/>
    </location>
</feature>
<evidence type="ECO:0000256" key="1">
    <source>
        <dbReference type="SAM" id="MobiDB-lite"/>
    </source>
</evidence>
<accession>A0A8X7NPW2</accession>
<feature type="compositionally biased region" description="Polar residues" evidence="1">
    <location>
        <begin position="153"/>
        <end position="176"/>
    </location>
</feature>
<gene>
    <name evidence="2" type="ORF">FOB60_001196</name>
</gene>
<feature type="compositionally biased region" description="Basic and acidic residues" evidence="1">
    <location>
        <begin position="140"/>
        <end position="151"/>
    </location>
</feature>
<feature type="compositionally biased region" description="Polar residues" evidence="1">
    <location>
        <begin position="47"/>
        <end position="59"/>
    </location>
</feature>
<comment type="caution">
    <text evidence="2">The sequence shown here is derived from an EMBL/GenBank/DDBJ whole genome shotgun (WGS) entry which is preliminary data.</text>
</comment>
<feature type="compositionally biased region" description="Polar residues" evidence="1">
    <location>
        <begin position="434"/>
        <end position="443"/>
    </location>
</feature>
<organism evidence="2 3">
    <name type="scientific">Candida parapsilosis</name>
    <name type="common">Yeast</name>
    <dbReference type="NCBI Taxonomy" id="5480"/>
    <lineage>
        <taxon>Eukaryota</taxon>
        <taxon>Fungi</taxon>
        <taxon>Dikarya</taxon>
        <taxon>Ascomycota</taxon>
        <taxon>Saccharomycotina</taxon>
        <taxon>Pichiomycetes</taxon>
        <taxon>Debaryomycetaceae</taxon>
        <taxon>Candida/Lodderomyces clade</taxon>
        <taxon>Candida</taxon>
    </lineage>
</organism>
<feature type="region of interest" description="Disordered" evidence="1">
    <location>
        <begin position="434"/>
        <end position="455"/>
    </location>
</feature>
<feature type="region of interest" description="Disordered" evidence="1">
    <location>
        <begin position="593"/>
        <end position="624"/>
    </location>
</feature>
<feature type="compositionally biased region" description="Acidic residues" evidence="1">
    <location>
        <begin position="925"/>
        <end position="937"/>
    </location>
</feature>
<feature type="compositionally biased region" description="Polar residues" evidence="1">
    <location>
        <begin position="85"/>
        <end position="112"/>
    </location>
</feature>
<dbReference type="EMBL" id="JABWAB010000001">
    <property type="protein sequence ID" value="KAF6059614.1"/>
    <property type="molecule type" value="Genomic_DNA"/>
</dbReference>
<dbReference type="AlphaFoldDB" id="A0A8X7NPW2"/>
<evidence type="ECO:0000313" key="2">
    <source>
        <dbReference type="EMBL" id="KAF6059614.1"/>
    </source>
</evidence>
<protein>
    <submittedName>
        <fullName evidence="2">Uncharacterized protein</fullName>
    </submittedName>
</protein>
<feature type="compositionally biased region" description="Polar residues" evidence="1">
    <location>
        <begin position="13"/>
        <end position="30"/>
    </location>
</feature>
<feature type="region of interest" description="Disordered" evidence="1">
    <location>
        <begin position="244"/>
        <end position="285"/>
    </location>
</feature>
<dbReference type="OrthoDB" id="3973129at2759"/>
<name>A0A8X7NPW2_CANPA</name>
<feature type="region of interest" description="Disordered" evidence="1">
    <location>
        <begin position="889"/>
        <end position="952"/>
    </location>
</feature>
<feature type="compositionally biased region" description="Polar residues" evidence="1">
    <location>
        <begin position="602"/>
        <end position="623"/>
    </location>
</feature>
<dbReference type="Proteomes" id="UP000590412">
    <property type="component" value="Unassembled WGS sequence"/>
</dbReference>